<organism evidence="7 8">
    <name type="scientific">Thermococcus camini</name>
    <dbReference type="NCBI Taxonomy" id="2016373"/>
    <lineage>
        <taxon>Archaea</taxon>
        <taxon>Methanobacteriati</taxon>
        <taxon>Methanobacteriota</taxon>
        <taxon>Thermococci</taxon>
        <taxon>Thermococcales</taxon>
        <taxon>Thermococcaceae</taxon>
        <taxon>Thermococcus</taxon>
    </lineage>
</organism>
<dbReference type="PANTHER" id="PTHR30250">
    <property type="entry name" value="PST FAMILY PREDICTED COLANIC ACID TRANSPORTER"/>
    <property type="match status" value="1"/>
</dbReference>
<gene>
    <name evidence="7" type="ORF">TIRI35C_0198</name>
</gene>
<evidence type="ECO:0000256" key="6">
    <source>
        <dbReference type="SAM" id="Phobius"/>
    </source>
</evidence>
<dbReference type="GeneID" id="58917931"/>
<feature type="transmembrane region" description="Helical" evidence="6">
    <location>
        <begin position="89"/>
        <end position="111"/>
    </location>
</feature>
<keyword evidence="8" id="KW-1185">Reference proteome</keyword>
<evidence type="ECO:0000256" key="3">
    <source>
        <dbReference type="ARBA" id="ARBA00022692"/>
    </source>
</evidence>
<keyword evidence="3 6" id="KW-0812">Transmembrane</keyword>
<feature type="transmembrane region" description="Helical" evidence="6">
    <location>
        <begin position="357"/>
        <end position="375"/>
    </location>
</feature>
<dbReference type="AlphaFoldDB" id="A0A7G2D8U0"/>
<feature type="transmembrane region" description="Helical" evidence="6">
    <location>
        <begin position="330"/>
        <end position="350"/>
    </location>
</feature>
<dbReference type="Proteomes" id="UP000516304">
    <property type="component" value="Chromosome TIRI35C"/>
</dbReference>
<dbReference type="PANTHER" id="PTHR30250:SF11">
    <property type="entry name" value="O-ANTIGEN TRANSPORTER-RELATED"/>
    <property type="match status" value="1"/>
</dbReference>
<protein>
    <submittedName>
        <fullName evidence="7">Uncharacterized protein</fullName>
    </submittedName>
</protein>
<feature type="transmembrane region" description="Helical" evidence="6">
    <location>
        <begin position="24"/>
        <end position="44"/>
    </location>
</feature>
<keyword evidence="5 6" id="KW-0472">Membrane</keyword>
<feature type="transmembrane region" description="Helical" evidence="6">
    <location>
        <begin position="56"/>
        <end position="77"/>
    </location>
</feature>
<evidence type="ECO:0000256" key="4">
    <source>
        <dbReference type="ARBA" id="ARBA00022989"/>
    </source>
</evidence>
<proteinExistence type="predicted"/>
<dbReference type="GO" id="GO:0005886">
    <property type="term" value="C:plasma membrane"/>
    <property type="evidence" value="ECO:0007669"/>
    <property type="project" value="UniProtKB-SubCell"/>
</dbReference>
<evidence type="ECO:0000313" key="7">
    <source>
        <dbReference type="EMBL" id="CAD5243352.1"/>
    </source>
</evidence>
<feature type="transmembrane region" description="Helical" evidence="6">
    <location>
        <begin position="126"/>
        <end position="149"/>
    </location>
</feature>
<feature type="transmembrane region" description="Helical" evidence="6">
    <location>
        <begin position="381"/>
        <end position="405"/>
    </location>
</feature>
<feature type="transmembrane region" description="Helical" evidence="6">
    <location>
        <begin position="250"/>
        <end position="275"/>
    </location>
</feature>
<keyword evidence="2" id="KW-1003">Cell membrane</keyword>
<dbReference type="InterPro" id="IPR050833">
    <property type="entry name" value="Poly_Biosynth_Transport"/>
</dbReference>
<keyword evidence="4 6" id="KW-1133">Transmembrane helix</keyword>
<evidence type="ECO:0000256" key="2">
    <source>
        <dbReference type="ARBA" id="ARBA00022475"/>
    </source>
</evidence>
<dbReference type="KEGG" id="tcq:TIRI35C_0198"/>
<accession>A0A7G2D8U0</accession>
<evidence type="ECO:0000256" key="1">
    <source>
        <dbReference type="ARBA" id="ARBA00004651"/>
    </source>
</evidence>
<dbReference type="EMBL" id="LR881183">
    <property type="protein sequence ID" value="CAD5243352.1"/>
    <property type="molecule type" value="Genomic_DNA"/>
</dbReference>
<reference evidence="7 8" key="1">
    <citation type="submission" date="2020-09" db="EMBL/GenBank/DDBJ databases">
        <authorList>
            <person name="Courtine D."/>
        </authorList>
    </citation>
    <scope>NUCLEOTIDE SEQUENCE [LARGE SCALE GENOMIC DNA]</scope>
    <source>
        <strain evidence="7 8">IRI35c</strain>
    </source>
</reference>
<evidence type="ECO:0000256" key="5">
    <source>
        <dbReference type="ARBA" id="ARBA00023136"/>
    </source>
</evidence>
<feature type="transmembrane region" description="Helical" evidence="6">
    <location>
        <begin position="296"/>
        <end position="318"/>
    </location>
</feature>
<name>A0A7G2D8U0_9EURY</name>
<comment type="subcellular location">
    <subcellularLocation>
        <location evidence="1">Cell membrane</location>
        <topology evidence="1">Multi-pass membrane protein</topology>
    </subcellularLocation>
</comment>
<dbReference type="RefSeq" id="WP_188201411.1">
    <property type="nucleotide sequence ID" value="NZ_LR881183.1"/>
</dbReference>
<sequence>MGSVSQLFSAVLGHVKNPLYRNSLYISLSMMVTAAAGFLFWNVAARLYSPSDVGTASAVISAISLVFTISMLGLNFSMIRFYPRYGERVIGSALAATLAASLAVSTAYALLAGRMGSFEGVFSAEFFALFALFSLASTAYNVLAIYAIARRKAEHSFVQSVLFSARFAFLFALVPLGTLGIVSSFGLGLLLGTVYGLASAGWVRPRLDTEFLRESLTFSVSNYVADLANMAPNYLMPTVVLTVLGSEEAAYFYIAFSVANLLMFVPNAVNTSFFVEGSHGLENVWRTLKRATLVSYAYLTAATGFVWFFGGLLLGLFGEEYMAGLKLLKLMMLGSFLVVPVNFSVTILNIRKRVREVALLNVLKAGLFLGLSYALLGQMGIAGIGVAWIGAYGTVLAVIALTGTIRRAA</sequence>
<evidence type="ECO:0000313" key="8">
    <source>
        <dbReference type="Proteomes" id="UP000516304"/>
    </source>
</evidence>